<comment type="caution">
    <text evidence="1">The sequence shown here is derived from an EMBL/GenBank/DDBJ whole genome shotgun (WGS) entry which is preliminary data.</text>
</comment>
<sequence>MFLQVYRCNDKEPKKRRENMMVIGGQSGTGQNRTVMNNSMVVDALMNDSPQFQSYEATSLFFARKRCPKRILTCDCNQ</sequence>
<dbReference type="EMBL" id="CM042049">
    <property type="protein sequence ID" value="KAI3745957.1"/>
    <property type="molecule type" value="Genomic_DNA"/>
</dbReference>
<keyword evidence="2" id="KW-1185">Reference proteome</keyword>
<proteinExistence type="predicted"/>
<protein>
    <submittedName>
        <fullName evidence="1">Uncharacterized protein</fullName>
    </submittedName>
</protein>
<accession>A0ACB9DHB3</accession>
<reference evidence="2" key="1">
    <citation type="journal article" date="2022" name="Mol. Ecol. Resour.">
        <title>The genomes of chicory, endive, great burdock and yacon provide insights into Asteraceae palaeo-polyploidization history and plant inulin production.</title>
        <authorList>
            <person name="Fan W."/>
            <person name="Wang S."/>
            <person name="Wang H."/>
            <person name="Wang A."/>
            <person name="Jiang F."/>
            <person name="Liu H."/>
            <person name="Zhao H."/>
            <person name="Xu D."/>
            <person name="Zhang Y."/>
        </authorList>
    </citation>
    <scope>NUCLEOTIDE SEQUENCE [LARGE SCALE GENOMIC DNA]</scope>
    <source>
        <strain evidence="2">cv. Niubang</strain>
    </source>
</reference>
<evidence type="ECO:0000313" key="1">
    <source>
        <dbReference type="EMBL" id="KAI3745957.1"/>
    </source>
</evidence>
<evidence type="ECO:0000313" key="2">
    <source>
        <dbReference type="Proteomes" id="UP001055879"/>
    </source>
</evidence>
<name>A0ACB9DHB3_ARCLA</name>
<gene>
    <name evidence="1" type="ORF">L6452_08370</name>
</gene>
<dbReference type="Proteomes" id="UP001055879">
    <property type="component" value="Linkage Group LG03"/>
</dbReference>
<reference evidence="1 2" key="2">
    <citation type="journal article" date="2022" name="Mol. Ecol. Resour.">
        <title>The genomes of chicory, endive, great burdock and yacon provide insights into Asteraceae paleo-polyploidization history and plant inulin production.</title>
        <authorList>
            <person name="Fan W."/>
            <person name="Wang S."/>
            <person name="Wang H."/>
            <person name="Wang A."/>
            <person name="Jiang F."/>
            <person name="Liu H."/>
            <person name="Zhao H."/>
            <person name="Xu D."/>
            <person name="Zhang Y."/>
        </authorList>
    </citation>
    <scope>NUCLEOTIDE SEQUENCE [LARGE SCALE GENOMIC DNA]</scope>
    <source>
        <strain evidence="2">cv. Niubang</strain>
    </source>
</reference>
<organism evidence="1 2">
    <name type="scientific">Arctium lappa</name>
    <name type="common">Greater burdock</name>
    <name type="synonym">Lappa major</name>
    <dbReference type="NCBI Taxonomy" id="4217"/>
    <lineage>
        <taxon>Eukaryota</taxon>
        <taxon>Viridiplantae</taxon>
        <taxon>Streptophyta</taxon>
        <taxon>Embryophyta</taxon>
        <taxon>Tracheophyta</taxon>
        <taxon>Spermatophyta</taxon>
        <taxon>Magnoliopsida</taxon>
        <taxon>eudicotyledons</taxon>
        <taxon>Gunneridae</taxon>
        <taxon>Pentapetalae</taxon>
        <taxon>asterids</taxon>
        <taxon>campanulids</taxon>
        <taxon>Asterales</taxon>
        <taxon>Asteraceae</taxon>
        <taxon>Carduoideae</taxon>
        <taxon>Cardueae</taxon>
        <taxon>Arctiinae</taxon>
        <taxon>Arctium</taxon>
    </lineage>
</organism>